<sequence length="337" mass="38143">MTESANVVTGQAREWPGGILQVRIPLPFSLKWVNSYLLQDEQGYTLVDPGLHTEQALDVWKQVLGQERIAFERIHSIVLTHQHPDHFGLAGWFQQQTGAPVYMSEASYAYTRRLWGEERSFAADLTRLYRLHGMPEELQDDIRDHLESFVARVSPMPNVSFIQAGDTLQMGSSSWLAIDAPGHAFGQLCFYDGNRKHMLCGDQVLPDITPNISLVPGEEEDPLASFLRSLQELAAYEVELAFPGHREPFADYQGRIHALLAFHDRRLAYILELLKDRPQHGFALCQTLFGARIAGNAHNLRFAMSETLAHLVHLERQSKVRSREGDGVQIYEITDIA</sequence>
<dbReference type="GO" id="GO:0016787">
    <property type="term" value="F:hydrolase activity"/>
    <property type="evidence" value="ECO:0007669"/>
    <property type="project" value="UniProtKB-KW"/>
</dbReference>
<evidence type="ECO:0000256" key="2">
    <source>
        <dbReference type="ARBA" id="ARBA00034301"/>
    </source>
</evidence>
<dbReference type="InterPro" id="IPR050662">
    <property type="entry name" value="Sec-metab_biosynth-thioest"/>
</dbReference>
<name>A0A7W5AT24_9BACL</name>
<protein>
    <submittedName>
        <fullName evidence="5">Glyoxylase-like metal-dependent hydrolase (Beta-lactamase superfamily II)</fullName>
    </submittedName>
</protein>
<evidence type="ECO:0000256" key="3">
    <source>
        <dbReference type="ARBA" id="ARBA00048505"/>
    </source>
</evidence>
<dbReference type="InterPro" id="IPR036388">
    <property type="entry name" value="WH-like_DNA-bd_sf"/>
</dbReference>
<gene>
    <name evidence="5" type="ORF">FHS18_000272</name>
</gene>
<dbReference type="Gene3D" id="3.60.15.10">
    <property type="entry name" value="Ribonuclease Z/Hydroxyacylglutathione hydrolase-like"/>
    <property type="match status" value="1"/>
</dbReference>
<organism evidence="5 6">
    <name type="scientific">Paenibacillus phyllosphaerae</name>
    <dbReference type="NCBI Taxonomy" id="274593"/>
    <lineage>
        <taxon>Bacteria</taxon>
        <taxon>Bacillati</taxon>
        <taxon>Bacillota</taxon>
        <taxon>Bacilli</taxon>
        <taxon>Bacillales</taxon>
        <taxon>Paenibacillaceae</taxon>
        <taxon>Paenibacillus</taxon>
    </lineage>
</organism>
<dbReference type="Proteomes" id="UP000570361">
    <property type="component" value="Unassembled WGS sequence"/>
</dbReference>
<dbReference type="InterPro" id="IPR036866">
    <property type="entry name" value="RibonucZ/Hydroxyglut_hydro"/>
</dbReference>
<comment type="caution">
    <text evidence="5">The sequence shown here is derived from an EMBL/GenBank/DDBJ whole genome shotgun (WGS) entry which is preliminary data.</text>
</comment>
<feature type="domain" description="Metallo-beta-lactamase" evidence="4">
    <location>
        <begin position="32"/>
        <end position="245"/>
    </location>
</feature>
<proteinExistence type="predicted"/>
<accession>A0A7W5AT24</accession>
<evidence type="ECO:0000313" key="5">
    <source>
        <dbReference type="EMBL" id="MBB3108244.1"/>
    </source>
</evidence>
<dbReference type="RefSeq" id="WP_183596120.1">
    <property type="nucleotide sequence ID" value="NZ_JACHXK010000001.1"/>
</dbReference>
<dbReference type="Pfam" id="PF00753">
    <property type="entry name" value="Lactamase_B"/>
    <property type="match status" value="1"/>
</dbReference>
<dbReference type="Pfam" id="PF21221">
    <property type="entry name" value="B_lactamase-like_C"/>
    <property type="match status" value="1"/>
</dbReference>
<evidence type="ECO:0000259" key="4">
    <source>
        <dbReference type="SMART" id="SM00849"/>
    </source>
</evidence>
<comment type="catalytic activity">
    <reaction evidence="1">
        <text>3',5'-cyclic CMP + H2O = CMP + H(+)</text>
        <dbReference type="Rhea" id="RHEA:72675"/>
        <dbReference type="ChEBI" id="CHEBI:15377"/>
        <dbReference type="ChEBI" id="CHEBI:15378"/>
        <dbReference type="ChEBI" id="CHEBI:58003"/>
        <dbReference type="ChEBI" id="CHEBI:60377"/>
    </reaction>
    <physiologicalReaction direction="left-to-right" evidence="1">
        <dbReference type="Rhea" id="RHEA:72676"/>
    </physiologicalReaction>
</comment>
<reference evidence="5 6" key="1">
    <citation type="submission" date="2020-08" db="EMBL/GenBank/DDBJ databases">
        <title>Genomic Encyclopedia of Type Strains, Phase III (KMG-III): the genomes of soil and plant-associated and newly described type strains.</title>
        <authorList>
            <person name="Whitman W."/>
        </authorList>
    </citation>
    <scope>NUCLEOTIDE SEQUENCE [LARGE SCALE GENOMIC DNA]</scope>
    <source>
        <strain evidence="5 6">CECT 5862</strain>
    </source>
</reference>
<keyword evidence="6" id="KW-1185">Reference proteome</keyword>
<evidence type="ECO:0000256" key="1">
    <source>
        <dbReference type="ARBA" id="ARBA00034221"/>
    </source>
</evidence>
<comment type="catalytic activity">
    <reaction evidence="3">
        <text>3',5'-cyclic UMP + H2O = UMP + H(+)</text>
        <dbReference type="Rhea" id="RHEA:70575"/>
        <dbReference type="ChEBI" id="CHEBI:15377"/>
        <dbReference type="ChEBI" id="CHEBI:15378"/>
        <dbReference type="ChEBI" id="CHEBI:57865"/>
        <dbReference type="ChEBI" id="CHEBI:184387"/>
    </reaction>
    <physiologicalReaction direction="left-to-right" evidence="3">
        <dbReference type="Rhea" id="RHEA:70576"/>
    </physiologicalReaction>
</comment>
<dbReference type="Gene3D" id="1.10.10.10">
    <property type="entry name" value="Winged helix-like DNA-binding domain superfamily/Winged helix DNA-binding domain"/>
    <property type="match status" value="1"/>
</dbReference>
<dbReference type="AlphaFoldDB" id="A0A7W5AT24"/>
<dbReference type="SUPFAM" id="SSF56281">
    <property type="entry name" value="Metallo-hydrolase/oxidoreductase"/>
    <property type="match status" value="1"/>
</dbReference>
<comment type="function">
    <text evidence="2">Counteracts the endogenous Pycsar antiviral defense system. Phosphodiesterase that enables metal-dependent hydrolysis of host cyclic nucleotide Pycsar defense signals such as cCMP and cUMP.</text>
</comment>
<dbReference type="SMART" id="SM00849">
    <property type="entry name" value="Lactamase_B"/>
    <property type="match status" value="1"/>
</dbReference>
<dbReference type="CDD" id="cd07725">
    <property type="entry name" value="TTHA1429-like_MBL-fold"/>
    <property type="match status" value="1"/>
</dbReference>
<dbReference type="InterPro" id="IPR048933">
    <property type="entry name" value="B_lactamase-like_C"/>
</dbReference>
<evidence type="ECO:0000313" key="6">
    <source>
        <dbReference type="Proteomes" id="UP000570361"/>
    </source>
</evidence>
<dbReference type="EMBL" id="JACHXK010000001">
    <property type="protein sequence ID" value="MBB3108244.1"/>
    <property type="molecule type" value="Genomic_DNA"/>
</dbReference>
<dbReference type="PANTHER" id="PTHR23131:SF4">
    <property type="entry name" value="METALLO-BETA-LACTAMASE SUPERFAMILY POTEIN"/>
    <property type="match status" value="1"/>
</dbReference>
<keyword evidence="5" id="KW-0378">Hydrolase</keyword>
<dbReference type="PANTHER" id="PTHR23131">
    <property type="entry name" value="ENDORIBONUCLEASE LACTB2"/>
    <property type="match status" value="1"/>
</dbReference>
<dbReference type="InterPro" id="IPR001279">
    <property type="entry name" value="Metallo-B-lactamas"/>
</dbReference>